<gene>
    <name evidence="7" type="ORF">SAMN04489717_3716</name>
</gene>
<dbReference type="InterPro" id="IPR008949">
    <property type="entry name" value="Isoprenoid_synthase_dom_sf"/>
</dbReference>
<dbReference type="OrthoDB" id="4497239at2"/>
<keyword evidence="8" id="KW-1185">Reference proteome</keyword>
<keyword evidence="5" id="KW-0460">Magnesium</keyword>
<dbReference type="GO" id="GO:0004659">
    <property type="term" value="F:prenyltransferase activity"/>
    <property type="evidence" value="ECO:0007669"/>
    <property type="project" value="InterPro"/>
</dbReference>
<keyword evidence="3 6" id="KW-0808">Transferase</keyword>
<comment type="cofactor">
    <cofactor evidence="1">
        <name>Mg(2+)</name>
        <dbReference type="ChEBI" id="CHEBI:18420"/>
    </cofactor>
</comment>
<evidence type="ECO:0000313" key="7">
    <source>
        <dbReference type="EMBL" id="SDS74300.1"/>
    </source>
</evidence>
<dbReference type="RefSeq" id="WP_092654877.1">
    <property type="nucleotide sequence ID" value="NZ_LT629732.1"/>
</dbReference>
<evidence type="ECO:0000313" key="8">
    <source>
        <dbReference type="Proteomes" id="UP000198983"/>
    </source>
</evidence>
<dbReference type="GO" id="GO:0008299">
    <property type="term" value="P:isoprenoid biosynthetic process"/>
    <property type="evidence" value="ECO:0007669"/>
    <property type="project" value="InterPro"/>
</dbReference>
<dbReference type="Pfam" id="PF00348">
    <property type="entry name" value="polyprenyl_synt"/>
    <property type="match status" value="1"/>
</dbReference>
<evidence type="ECO:0000256" key="4">
    <source>
        <dbReference type="ARBA" id="ARBA00022723"/>
    </source>
</evidence>
<dbReference type="PROSITE" id="PS00723">
    <property type="entry name" value="POLYPRENYL_SYNTHASE_1"/>
    <property type="match status" value="1"/>
</dbReference>
<reference evidence="7 8" key="1">
    <citation type="submission" date="2016-10" db="EMBL/GenBank/DDBJ databases">
        <authorList>
            <person name="de Groot N.N."/>
        </authorList>
    </citation>
    <scope>NUCLEOTIDE SEQUENCE [LARGE SCALE GENOMIC DNA]</scope>
    <source>
        <strain evidence="7 8">DSM 22024</strain>
    </source>
</reference>
<protein>
    <submittedName>
        <fullName evidence="7">Polyprenyl synthetase</fullName>
    </submittedName>
</protein>
<evidence type="ECO:0000256" key="6">
    <source>
        <dbReference type="RuleBase" id="RU004466"/>
    </source>
</evidence>
<dbReference type="STRING" id="117157.SAMN04489717_3716"/>
<evidence type="ECO:0000256" key="1">
    <source>
        <dbReference type="ARBA" id="ARBA00001946"/>
    </source>
</evidence>
<dbReference type="SUPFAM" id="SSF48576">
    <property type="entry name" value="Terpenoid synthases"/>
    <property type="match status" value="1"/>
</dbReference>
<accession>A0A1H1UPU5</accession>
<dbReference type="EMBL" id="LT629732">
    <property type="protein sequence ID" value="SDS74300.1"/>
    <property type="molecule type" value="Genomic_DNA"/>
</dbReference>
<dbReference type="Gene3D" id="1.10.600.10">
    <property type="entry name" value="Farnesyl Diphosphate Synthase"/>
    <property type="match status" value="1"/>
</dbReference>
<dbReference type="GO" id="GO:0046872">
    <property type="term" value="F:metal ion binding"/>
    <property type="evidence" value="ECO:0007669"/>
    <property type="project" value="UniProtKB-KW"/>
</dbReference>
<dbReference type="InterPro" id="IPR000092">
    <property type="entry name" value="Polyprenyl_synt"/>
</dbReference>
<dbReference type="SFLD" id="SFLDS00005">
    <property type="entry name" value="Isoprenoid_Synthase_Type_I"/>
    <property type="match status" value="1"/>
</dbReference>
<dbReference type="AlphaFoldDB" id="A0A1H1UPU5"/>
<dbReference type="InterPro" id="IPR033749">
    <property type="entry name" value="Polyprenyl_synt_CS"/>
</dbReference>
<evidence type="ECO:0000256" key="5">
    <source>
        <dbReference type="ARBA" id="ARBA00022842"/>
    </source>
</evidence>
<keyword evidence="4" id="KW-0479">Metal-binding</keyword>
<comment type="similarity">
    <text evidence="2 6">Belongs to the FPP/GGPP synthase family.</text>
</comment>
<name>A0A1H1UPU5_9ACTN</name>
<evidence type="ECO:0000256" key="2">
    <source>
        <dbReference type="ARBA" id="ARBA00006706"/>
    </source>
</evidence>
<dbReference type="PANTHER" id="PTHR12001">
    <property type="entry name" value="GERANYLGERANYL PYROPHOSPHATE SYNTHASE"/>
    <property type="match status" value="1"/>
</dbReference>
<sequence length="398" mass="42193">MDWTWASAAHAKYVPVLRTISERLSAEVEKCPQEGALREFVRRGKGLRPLMVVLAANAVGGDDAAAVAPAVSVELLHAASLIHDDIIDRSPFRRGLPAVHVTAGAATALVVGDWLLVRAFGVLAGPDGISGAAPAPTGTRSRQVRLLADFAAACCTGQLRESGARTANRSLDHRSYYQETAAKTGAPFAAAAALGAVAGGAEDHVVDVLTRFGYALGVAYQAADDLVDGLPEGQLLTPRGLRSVGEHHLALARDALEELSGLIEVGELAGFAAHVAHTFIRSANKEVLMIEPTLEEEIRGLLELARGRNLQYPIAEKQQFVDAMTASGGEVVFRGESFDTEFAARLIPDFFFPLDSEADLLEKTKDLLVARGMRPLADLDVAVSDSVYPASGDRRAEG</sequence>
<evidence type="ECO:0000256" key="3">
    <source>
        <dbReference type="ARBA" id="ARBA00022679"/>
    </source>
</evidence>
<proteinExistence type="inferred from homology"/>
<dbReference type="Proteomes" id="UP000198983">
    <property type="component" value="Chromosome I"/>
</dbReference>
<organism evidence="7 8">
    <name type="scientific">Actinopolymorpha singaporensis</name>
    <dbReference type="NCBI Taxonomy" id="117157"/>
    <lineage>
        <taxon>Bacteria</taxon>
        <taxon>Bacillati</taxon>
        <taxon>Actinomycetota</taxon>
        <taxon>Actinomycetes</taxon>
        <taxon>Propionibacteriales</taxon>
        <taxon>Actinopolymorphaceae</taxon>
        <taxon>Actinopolymorpha</taxon>
    </lineage>
</organism>
<dbReference type="PANTHER" id="PTHR12001:SF85">
    <property type="entry name" value="SHORT CHAIN ISOPRENYL DIPHOSPHATE SYNTHASE"/>
    <property type="match status" value="1"/>
</dbReference>